<dbReference type="NCBIfam" id="TIGR00419">
    <property type="entry name" value="tim"/>
    <property type="match status" value="1"/>
</dbReference>
<evidence type="ECO:0000313" key="10">
    <source>
        <dbReference type="Proteomes" id="UP001344447"/>
    </source>
</evidence>
<dbReference type="GO" id="GO:0006096">
    <property type="term" value="P:glycolytic process"/>
    <property type="evidence" value="ECO:0007669"/>
    <property type="project" value="UniProtKB-KW"/>
</dbReference>
<evidence type="ECO:0000256" key="3">
    <source>
        <dbReference type="ARBA" id="ARBA00007422"/>
    </source>
</evidence>
<comment type="caution">
    <text evidence="9">The sequence shown here is derived from an EMBL/GenBank/DDBJ whole genome shotgun (WGS) entry which is preliminary data.</text>
</comment>
<dbReference type="GO" id="GO:0019563">
    <property type="term" value="P:glycerol catabolic process"/>
    <property type="evidence" value="ECO:0007669"/>
    <property type="project" value="TreeGrafter"/>
</dbReference>
<dbReference type="EMBL" id="JAVFKY010000004">
    <property type="protein sequence ID" value="KAK5577080.1"/>
    <property type="molecule type" value="Genomic_DNA"/>
</dbReference>
<name>A0AAN7U2D2_9MYCE</name>
<dbReference type="AlphaFoldDB" id="A0AAN7U2D2"/>
<dbReference type="InterPro" id="IPR013785">
    <property type="entry name" value="Aldolase_TIM"/>
</dbReference>
<comment type="pathway">
    <text evidence="1 8">Carbohydrate degradation; glycolysis; D-glyceraldehyde 3-phosphate from glycerone phosphate: step 1/1.</text>
</comment>
<evidence type="ECO:0000256" key="4">
    <source>
        <dbReference type="ARBA" id="ARBA00011738"/>
    </source>
</evidence>
<dbReference type="InterPro" id="IPR022896">
    <property type="entry name" value="TrioseP_Isoase_bac/euk"/>
</dbReference>
<evidence type="ECO:0000256" key="2">
    <source>
        <dbReference type="ARBA" id="ARBA00004742"/>
    </source>
</evidence>
<dbReference type="InterPro" id="IPR000652">
    <property type="entry name" value="Triosephosphate_isomerase"/>
</dbReference>
<dbReference type="EC" id="5.3.1.1" evidence="8"/>
<dbReference type="GO" id="GO:0006094">
    <property type="term" value="P:gluconeogenesis"/>
    <property type="evidence" value="ECO:0007669"/>
    <property type="project" value="UniProtKB-KW"/>
</dbReference>
<dbReference type="SUPFAM" id="SSF51351">
    <property type="entry name" value="Triosephosphate isomerase (TIM)"/>
    <property type="match status" value="1"/>
</dbReference>
<comment type="similarity">
    <text evidence="3 8">Belongs to the triosephosphate isomerase family.</text>
</comment>
<evidence type="ECO:0000313" key="9">
    <source>
        <dbReference type="EMBL" id="KAK5577080.1"/>
    </source>
</evidence>
<dbReference type="Proteomes" id="UP001344447">
    <property type="component" value="Unassembled WGS sequence"/>
</dbReference>
<gene>
    <name evidence="9" type="ORF">RB653_002018</name>
</gene>
<dbReference type="GO" id="GO:0046166">
    <property type="term" value="P:glyceraldehyde-3-phosphate biosynthetic process"/>
    <property type="evidence" value="ECO:0007669"/>
    <property type="project" value="TreeGrafter"/>
</dbReference>
<dbReference type="HAMAP" id="MF_00147_B">
    <property type="entry name" value="TIM_B"/>
    <property type="match status" value="1"/>
</dbReference>
<proteinExistence type="inferred from homology"/>
<dbReference type="InterPro" id="IPR020861">
    <property type="entry name" value="Triosephosphate_isomerase_AS"/>
</dbReference>
<comment type="catalytic activity">
    <reaction evidence="8">
        <text>D-glyceraldehyde 3-phosphate = dihydroxyacetone phosphate</text>
        <dbReference type="Rhea" id="RHEA:18585"/>
        <dbReference type="ChEBI" id="CHEBI:57642"/>
        <dbReference type="ChEBI" id="CHEBI:59776"/>
        <dbReference type="EC" id="5.3.1.1"/>
    </reaction>
</comment>
<dbReference type="PROSITE" id="PS00171">
    <property type="entry name" value="TIM_1"/>
    <property type="match status" value="1"/>
</dbReference>
<dbReference type="InterPro" id="IPR035990">
    <property type="entry name" value="TIM_sf"/>
</dbReference>
<keyword evidence="5 8" id="KW-0312">Gluconeogenesis</keyword>
<organism evidence="9 10">
    <name type="scientific">Dictyostelium firmibasis</name>
    <dbReference type="NCBI Taxonomy" id="79012"/>
    <lineage>
        <taxon>Eukaryota</taxon>
        <taxon>Amoebozoa</taxon>
        <taxon>Evosea</taxon>
        <taxon>Eumycetozoa</taxon>
        <taxon>Dictyostelia</taxon>
        <taxon>Dictyosteliales</taxon>
        <taxon>Dictyosteliaceae</taxon>
        <taxon>Dictyostelium</taxon>
    </lineage>
</organism>
<evidence type="ECO:0000256" key="1">
    <source>
        <dbReference type="ARBA" id="ARBA00004680"/>
    </source>
</evidence>
<comment type="pathway">
    <text evidence="2 8">Carbohydrate biosynthesis; gluconeogenesis.</text>
</comment>
<dbReference type="Pfam" id="PF00121">
    <property type="entry name" value="TIM"/>
    <property type="match status" value="1"/>
</dbReference>
<dbReference type="Gene3D" id="3.20.20.70">
    <property type="entry name" value="Aldolase class I"/>
    <property type="match status" value="1"/>
</dbReference>
<dbReference type="PROSITE" id="PS51440">
    <property type="entry name" value="TIM_2"/>
    <property type="match status" value="1"/>
</dbReference>
<dbReference type="PANTHER" id="PTHR21139">
    <property type="entry name" value="TRIOSEPHOSPHATE ISOMERASE"/>
    <property type="match status" value="1"/>
</dbReference>
<comment type="subunit">
    <text evidence="4">Homodimer.</text>
</comment>
<dbReference type="GO" id="GO:0005829">
    <property type="term" value="C:cytosol"/>
    <property type="evidence" value="ECO:0007669"/>
    <property type="project" value="TreeGrafter"/>
</dbReference>
<evidence type="ECO:0000256" key="8">
    <source>
        <dbReference type="RuleBase" id="RU363013"/>
    </source>
</evidence>
<dbReference type="PANTHER" id="PTHR21139:SF2">
    <property type="entry name" value="TRIOSEPHOSPHATE ISOMERASE"/>
    <property type="match status" value="1"/>
</dbReference>
<dbReference type="CDD" id="cd00311">
    <property type="entry name" value="TIM"/>
    <property type="match status" value="1"/>
</dbReference>
<reference evidence="9 10" key="1">
    <citation type="submission" date="2023-11" db="EMBL/GenBank/DDBJ databases">
        <title>Dfirmibasis_genome.</title>
        <authorList>
            <person name="Edelbroek B."/>
            <person name="Kjellin J."/>
            <person name="Jerlstrom-Hultqvist J."/>
            <person name="Soderbom F."/>
        </authorList>
    </citation>
    <scope>NUCLEOTIDE SEQUENCE [LARGE SCALE GENOMIC DNA]</scope>
    <source>
        <strain evidence="9 10">TNS-C-14</strain>
    </source>
</reference>
<keyword evidence="7 8" id="KW-0413">Isomerase</keyword>
<evidence type="ECO:0000256" key="6">
    <source>
        <dbReference type="ARBA" id="ARBA00023152"/>
    </source>
</evidence>
<protein>
    <recommendedName>
        <fullName evidence="8">Triosephosphate isomerase</fullName>
        <ecNumber evidence="8">5.3.1.1</ecNumber>
    </recommendedName>
</protein>
<evidence type="ECO:0000256" key="5">
    <source>
        <dbReference type="ARBA" id="ARBA00022432"/>
    </source>
</evidence>
<keyword evidence="6 8" id="KW-0324">Glycolysis</keyword>
<keyword evidence="10" id="KW-1185">Reference proteome</keyword>
<dbReference type="GO" id="GO:0004807">
    <property type="term" value="F:triose-phosphate isomerase activity"/>
    <property type="evidence" value="ECO:0007669"/>
    <property type="project" value="UniProtKB-EC"/>
</dbReference>
<evidence type="ECO:0000256" key="7">
    <source>
        <dbReference type="ARBA" id="ARBA00023235"/>
    </source>
</evidence>
<dbReference type="FunFam" id="3.20.20.70:FF:000020">
    <property type="entry name" value="Triosephosphate isomerase"/>
    <property type="match status" value="1"/>
</dbReference>
<accession>A0AAN7U2D2</accession>
<sequence length="257" mass="28194">MTGTRTFFIGGNHKMNGSKSMLESLSKGMNESVESKENVEIFIAPSYPYLDFLSSRLDNKKFKVSGQNCYSVAKGAFTGEISANMLVDLGIPYVIIGHSERRNVFGESTDLITKKTKYAISLGLTVILCLGEQLDDRKSSKTEKVLSDQLKDFASFTPEEWSKIVIAYEPVWAIGTGVVATPQEAQDTHVFIRKWISENVSEDVAKKTSIMYGGSVNAENCQNLSKQSDIDGFLVGGASLIAADFITIINSAVPKKY</sequence>